<dbReference type="InterPro" id="IPR036390">
    <property type="entry name" value="WH_DNA-bd_sf"/>
</dbReference>
<dbReference type="EMBL" id="CP049865">
    <property type="protein sequence ID" value="QIK73304.1"/>
    <property type="molecule type" value="Genomic_DNA"/>
</dbReference>
<dbReference type="Gene3D" id="3.30.420.40">
    <property type="match status" value="2"/>
</dbReference>
<proteinExistence type="inferred from homology"/>
<dbReference type="KEGG" id="prv:G7070_14845"/>
<keyword evidence="3" id="KW-1185">Reference proteome</keyword>
<dbReference type="InterPro" id="IPR036388">
    <property type="entry name" value="WH-like_DNA-bd_sf"/>
</dbReference>
<comment type="similarity">
    <text evidence="1">Belongs to the ROK (NagC/XylR) family.</text>
</comment>
<gene>
    <name evidence="2" type="ORF">G7070_14845</name>
</gene>
<dbReference type="Pfam" id="PF00480">
    <property type="entry name" value="ROK"/>
    <property type="match status" value="1"/>
</dbReference>
<dbReference type="AlphaFoldDB" id="A0A6G7Y8T5"/>
<dbReference type="PANTHER" id="PTHR18964:SF149">
    <property type="entry name" value="BIFUNCTIONAL UDP-N-ACETYLGLUCOSAMINE 2-EPIMERASE_N-ACETYLMANNOSAMINE KINASE"/>
    <property type="match status" value="1"/>
</dbReference>
<dbReference type="SUPFAM" id="SSF46785">
    <property type="entry name" value="Winged helix' DNA-binding domain"/>
    <property type="match status" value="1"/>
</dbReference>
<organism evidence="2 3">
    <name type="scientific">Propioniciclava coleopterorum</name>
    <dbReference type="NCBI Taxonomy" id="2714937"/>
    <lineage>
        <taxon>Bacteria</taxon>
        <taxon>Bacillati</taxon>
        <taxon>Actinomycetota</taxon>
        <taxon>Actinomycetes</taxon>
        <taxon>Propionibacteriales</taxon>
        <taxon>Propionibacteriaceae</taxon>
        <taxon>Propioniciclava</taxon>
    </lineage>
</organism>
<dbReference type="InterPro" id="IPR043129">
    <property type="entry name" value="ATPase_NBD"/>
</dbReference>
<protein>
    <submittedName>
        <fullName evidence="2">ROK family transcriptional regulator</fullName>
    </submittedName>
</protein>
<name>A0A6G7Y8T5_9ACTN</name>
<evidence type="ECO:0000313" key="2">
    <source>
        <dbReference type="EMBL" id="QIK73304.1"/>
    </source>
</evidence>
<dbReference type="Proteomes" id="UP000501058">
    <property type="component" value="Chromosome"/>
</dbReference>
<dbReference type="Gene3D" id="1.10.10.10">
    <property type="entry name" value="Winged helix-like DNA-binding domain superfamily/Winged helix DNA-binding domain"/>
    <property type="match status" value="1"/>
</dbReference>
<reference evidence="2 3" key="1">
    <citation type="submission" date="2020-03" db="EMBL/GenBank/DDBJ databases">
        <title>Propioniciclava sp. nov., isolated from Hydrophilus acuminatus.</title>
        <authorList>
            <person name="Hyun D.-W."/>
            <person name="Bae J.-W."/>
        </authorList>
    </citation>
    <scope>NUCLEOTIDE SEQUENCE [LARGE SCALE GENOMIC DNA]</scope>
    <source>
        <strain evidence="2 3">HDW11</strain>
    </source>
</reference>
<evidence type="ECO:0000313" key="3">
    <source>
        <dbReference type="Proteomes" id="UP000501058"/>
    </source>
</evidence>
<dbReference type="InterPro" id="IPR000600">
    <property type="entry name" value="ROK"/>
</dbReference>
<dbReference type="PANTHER" id="PTHR18964">
    <property type="entry name" value="ROK (REPRESSOR, ORF, KINASE) FAMILY"/>
    <property type="match status" value="1"/>
</dbReference>
<dbReference type="SUPFAM" id="SSF53067">
    <property type="entry name" value="Actin-like ATPase domain"/>
    <property type="match status" value="1"/>
</dbReference>
<evidence type="ECO:0000256" key="1">
    <source>
        <dbReference type="ARBA" id="ARBA00006479"/>
    </source>
</evidence>
<dbReference type="RefSeq" id="WP_166234373.1">
    <property type="nucleotide sequence ID" value="NZ_CP049865.1"/>
</dbReference>
<accession>A0A6G7Y8T5</accession>
<sequence>MPRDRWNLDPTSLRVTLAVLRYGPISRAELGRMLGLSSASLTRITEPLVRTGLLIEGTPRPRSPGRPALPLEIAASAASFVGVKLTRDAAHGVLTDLKGTILRAGSTPLADASPAAVVAAVGALVVDLRGRRRPRALGVSLGGTVAADGLVRSTHLLGWDEPVDLAGLLRAETGLDVVIDNDVNAFTVAEHWFGVGRGCDDFAVVTLGAGVGLGLVAGDELVRGHGGAAGLVGPVLLGGGRPAMDAAGVPLLVERASALLGHAIAAADLPALAADHPGLATLLDDLADAAGQLAGTVSAVTAPRRILLAGEGAVVLAGREERVAARLAEMSPRDLPVPELIVEAVGEAEWARGAAALAIRSRMRAA</sequence>